<proteinExistence type="predicted"/>
<dbReference type="InterPro" id="IPR058039">
    <property type="entry name" value="At3g05675-like_ankyrin"/>
</dbReference>
<protein>
    <recommendedName>
        <fullName evidence="4">At3g05675-like ankyrin-like domain-containing protein</fullName>
    </recommendedName>
</protein>
<keyword evidence="6" id="KW-1185">Reference proteome</keyword>
<name>A0A9Q1KWY3_9CARY</name>
<organism evidence="5 6">
    <name type="scientific">Carnegiea gigantea</name>
    <dbReference type="NCBI Taxonomy" id="171969"/>
    <lineage>
        <taxon>Eukaryota</taxon>
        <taxon>Viridiplantae</taxon>
        <taxon>Streptophyta</taxon>
        <taxon>Embryophyta</taxon>
        <taxon>Tracheophyta</taxon>
        <taxon>Spermatophyta</taxon>
        <taxon>Magnoliopsida</taxon>
        <taxon>eudicotyledons</taxon>
        <taxon>Gunneridae</taxon>
        <taxon>Pentapetalae</taxon>
        <taxon>Caryophyllales</taxon>
        <taxon>Cactineae</taxon>
        <taxon>Cactaceae</taxon>
        <taxon>Cactoideae</taxon>
        <taxon>Echinocereeae</taxon>
        <taxon>Carnegiea</taxon>
    </lineage>
</organism>
<dbReference type="InterPro" id="IPR038920">
    <property type="entry name" value="At3g05675-like"/>
</dbReference>
<dbReference type="AlphaFoldDB" id="A0A9Q1KWY3"/>
<feature type="domain" description="At3g05675-like ankyrin-like" evidence="4">
    <location>
        <begin position="287"/>
        <end position="463"/>
    </location>
</feature>
<dbReference type="EMBL" id="JAKOGI010000011">
    <property type="protein sequence ID" value="KAJ8451102.1"/>
    <property type="molecule type" value="Genomic_DNA"/>
</dbReference>
<reference evidence="5" key="1">
    <citation type="submission" date="2022-04" db="EMBL/GenBank/DDBJ databases">
        <title>Carnegiea gigantea Genome sequencing and assembly v2.</title>
        <authorList>
            <person name="Copetti D."/>
            <person name="Sanderson M.J."/>
            <person name="Burquez A."/>
            <person name="Wojciechowski M.F."/>
        </authorList>
    </citation>
    <scope>NUCLEOTIDE SEQUENCE</scope>
    <source>
        <strain evidence="5">SGP5-SGP5p</strain>
        <tissue evidence="5">Aerial part</tissue>
    </source>
</reference>
<dbReference type="PANTHER" id="PTHR31060">
    <property type="entry name" value="OSJNBA0011J08.25 PROTEIN-RELATED"/>
    <property type="match status" value="1"/>
</dbReference>
<evidence type="ECO:0000313" key="5">
    <source>
        <dbReference type="EMBL" id="KAJ8451102.1"/>
    </source>
</evidence>
<dbReference type="PANTHER" id="PTHR31060:SF7">
    <property type="entry name" value="OS06G0129200 PROTEIN"/>
    <property type="match status" value="1"/>
</dbReference>
<accession>A0A9Q1KWY3</accession>
<dbReference type="InterPro" id="IPR011333">
    <property type="entry name" value="SKP1/BTB/POZ_sf"/>
</dbReference>
<evidence type="ECO:0000256" key="2">
    <source>
        <dbReference type="ARBA" id="ARBA00004906"/>
    </source>
</evidence>
<comment type="pathway">
    <text evidence="2">Protein modification; protein ubiquitination.</text>
</comment>
<dbReference type="OrthoDB" id="1878759at2759"/>
<comment type="caution">
    <text evidence="5">The sequence shown here is derived from an EMBL/GenBank/DDBJ whole genome shotgun (WGS) entry which is preliminary data.</text>
</comment>
<evidence type="ECO:0000313" key="6">
    <source>
        <dbReference type="Proteomes" id="UP001153076"/>
    </source>
</evidence>
<comment type="function">
    <text evidence="1">May act as a substrate-specific adapter of an E3 ubiquitin-protein ligase complex (CUL3-RBX1-BTB) which mediates the ubiquitination and subsequent proteasomal degradation of target proteins.</text>
</comment>
<evidence type="ECO:0000256" key="3">
    <source>
        <dbReference type="ARBA" id="ARBA00022786"/>
    </source>
</evidence>
<evidence type="ECO:0000256" key="1">
    <source>
        <dbReference type="ARBA" id="ARBA00002668"/>
    </source>
</evidence>
<evidence type="ECO:0000259" key="4">
    <source>
        <dbReference type="Pfam" id="PF25553"/>
    </source>
</evidence>
<dbReference type="Proteomes" id="UP001153076">
    <property type="component" value="Unassembled WGS sequence"/>
</dbReference>
<sequence length="488" mass="54195">MGQLVFVMSDGLMSVVELIYGNGTSIGQKLTWVVLGRAQVCIFASSRISYGMDQAEASKSPEHGDQSVKDITVCLRSDEGIHKLFFFKSSVLKARSKFFTDQLSLPSSSSSIEIHCSAVEYKHYSDLLNSLNLPVGSLVDSWKSVNSALGILQVAVALQCEEIAQSCVNYLEAVPWEEKEEEEILRIVPKLGDVAMPILARVKPMDPSSTKNVFLAAVRYAMSISAPCPPFGDEIRASAQEQIEYMLGEDEDTPLVTTDDEVREEVVKGLSQMLASFQDELSSLLSQSDSDLASETLESSILHNLSGLEWLCNILPKMNLMRDFVLRWAEISDCVIRVLEDKNFETVMWRLKLKLLEVTSKVLDAIGYGSVILPATCRVQLLKTWLPYIRKMKPILDSVGDNETGFPHKMDEDLCQAIQGAIVALIVTLPSSDQADILADWMENEQLGYPDLTEAFEIWCYRTKSSKRRLAEGSDRVSSSSVTSDLSN</sequence>
<dbReference type="Gene3D" id="3.30.710.10">
    <property type="entry name" value="Potassium Channel Kv1.1, Chain A"/>
    <property type="match status" value="1"/>
</dbReference>
<keyword evidence="3" id="KW-0833">Ubl conjugation pathway</keyword>
<dbReference type="Pfam" id="PF25553">
    <property type="entry name" value="BTB-POZ_ANK-like"/>
    <property type="match status" value="1"/>
</dbReference>
<gene>
    <name evidence="5" type="ORF">Cgig2_026911</name>
</gene>